<evidence type="ECO:0000256" key="3">
    <source>
        <dbReference type="ARBA" id="ARBA00022475"/>
    </source>
</evidence>
<keyword evidence="11" id="KW-1185">Reference proteome</keyword>
<dbReference type="InterPro" id="IPR051447">
    <property type="entry name" value="Lipoprotein-release_system"/>
</dbReference>
<evidence type="ECO:0000259" key="9">
    <source>
        <dbReference type="Pfam" id="PF12704"/>
    </source>
</evidence>
<evidence type="ECO:0000256" key="5">
    <source>
        <dbReference type="ARBA" id="ARBA00022989"/>
    </source>
</evidence>
<sequence length="404" mass="43783">MLLKLALRNVFRQKVRTAMTLAAIVFGVTGLILSGGFVQDIFHQLGEAIIHSQTGHVQVFRKDFMERGSRQPDRFLIDEPDALARRVEALPQVAEVAARLNFAGLLNNGRRDLAIIGEGVEPDKEARLGTFLQIIAGRQLEDGDAFGILLGQGVAHSMSLKPGDPVTLVMNTADGALNTLDFQVIGVFQSFSKDFDARAVRIPLAAAQELMYTPGANVLVATLHRTEDTDAALAAIRAQLDPAALEARSWRQLSDFYDKTLQLYDRQFGVLQLIILFMVLLSVANSVNMSAFERLAEFGTLQALGNRKRDVFRLILTENCLLGLIGSLLGVVIGITLALAISAIGIPMPPPPNANVGYTAFIRIIPLTVLTAFLIGFAATLLAAIFPARRVSATQVVDALRQGT</sequence>
<comment type="similarity">
    <text evidence="2">Belongs to the ABC-4 integral membrane protein family. LolC/E subfamily.</text>
</comment>
<evidence type="ECO:0000256" key="2">
    <source>
        <dbReference type="ARBA" id="ARBA00005236"/>
    </source>
</evidence>
<reference evidence="10 11" key="1">
    <citation type="submission" date="2019-04" db="EMBL/GenBank/DDBJ databases">
        <title>Azoarcus rhizosphaerae sp. nov. isolated from rhizosphere of Ficus religiosa.</title>
        <authorList>
            <person name="Lin S.-Y."/>
            <person name="Hameed A."/>
            <person name="Hsu Y.-H."/>
            <person name="Young C.-C."/>
        </authorList>
    </citation>
    <scope>NUCLEOTIDE SEQUENCE [LARGE SCALE GENOMIC DNA]</scope>
    <source>
        <strain evidence="10 11">CC-YHH848</strain>
    </source>
</reference>
<evidence type="ECO:0000256" key="7">
    <source>
        <dbReference type="SAM" id="Phobius"/>
    </source>
</evidence>
<dbReference type="EMBL" id="SSOD01000010">
    <property type="protein sequence ID" value="THF60496.1"/>
    <property type="molecule type" value="Genomic_DNA"/>
</dbReference>
<accession>A0A4S4AN41</accession>
<dbReference type="AlphaFoldDB" id="A0A4S4AN41"/>
<dbReference type="PANTHER" id="PTHR30489:SF0">
    <property type="entry name" value="LIPOPROTEIN-RELEASING SYSTEM TRANSMEMBRANE PROTEIN LOLE"/>
    <property type="match status" value="1"/>
</dbReference>
<feature type="transmembrane region" description="Helical" evidence="7">
    <location>
        <begin position="268"/>
        <end position="287"/>
    </location>
</feature>
<dbReference type="Pfam" id="PF02687">
    <property type="entry name" value="FtsX"/>
    <property type="match status" value="1"/>
</dbReference>
<keyword evidence="3" id="KW-1003">Cell membrane</keyword>
<keyword evidence="5 7" id="KW-1133">Transmembrane helix</keyword>
<dbReference type="RefSeq" id="WP_136385530.1">
    <property type="nucleotide sequence ID" value="NZ_SSOD01000010.1"/>
</dbReference>
<feature type="transmembrane region" description="Helical" evidence="7">
    <location>
        <begin position="364"/>
        <end position="386"/>
    </location>
</feature>
<dbReference type="PANTHER" id="PTHR30489">
    <property type="entry name" value="LIPOPROTEIN-RELEASING SYSTEM TRANSMEMBRANE PROTEIN LOLE"/>
    <property type="match status" value="1"/>
</dbReference>
<feature type="domain" description="MacB-like periplasmic core" evidence="9">
    <location>
        <begin position="17"/>
        <end position="238"/>
    </location>
</feature>
<evidence type="ECO:0000259" key="8">
    <source>
        <dbReference type="Pfam" id="PF02687"/>
    </source>
</evidence>
<dbReference type="Pfam" id="PF12704">
    <property type="entry name" value="MacB_PCD"/>
    <property type="match status" value="1"/>
</dbReference>
<feature type="domain" description="ABC3 transporter permease C-terminal" evidence="8">
    <location>
        <begin position="273"/>
        <end position="394"/>
    </location>
</feature>
<evidence type="ECO:0000256" key="6">
    <source>
        <dbReference type="ARBA" id="ARBA00023136"/>
    </source>
</evidence>
<protein>
    <submittedName>
        <fullName evidence="10">ABC transporter permease</fullName>
    </submittedName>
</protein>
<dbReference type="Proteomes" id="UP000307956">
    <property type="component" value="Unassembled WGS sequence"/>
</dbReference>
<feature type="transmembrane region" description="Helical" evidence="7">
    <location>
        <begin position="21"/>
        <end position="38"/>
    </location>
</feature>
<keyword evidence="4 7" id="KW-0812">Transmembrane</keyword>
<organism evidence="10 11">
    <name type="scientific">Pseudothauera rhizosphaerae</name>
    <dbReference type="NCBI Taxonomy" id="2565932"/>
    <lineage>
        <taxon>Bacteria</taxon>
        <taxon>Pseudomonadati</taxon>
        <taxon>Pseudomonadota</taxon>
        <taxon>Betaproteobacteria</taxon>
        <taxon>Rhodocyclales</taxon>
        <taxon>Zoogloeaceae</taxon>
        <taxon>Pseudothauera</taxon>
    </lineage>
</organism>
<gene>
    <name evidence="10" type="ORF">E6O51_13550</name>
</gene>
<proteinExistence type="inferred from homology"/>
<name>A0A4S4AN41_9RHOO</name>
<dbReference type="GO" id="GO:0098797">
    <property type="term" value="C:plasma membrane protein complex"/>
    <property type="evidence" value="ECO:0007669"/>
    <property type="project" value="TreeGrafter"/>
</dbReference>
<comment type="caution">
    <text evidence="10">The sequence shown here is derived from an EMBL/GenBank/DDBJ whole genome shotgun (WGS) entry which is preliminary data.</text>
</comment>
<dbReference type="InterPro" id="IPR025857">
    <property type="entry name" value="MacB_PCD"/>
</dbReference>
<dbReference type="GO" id="GO:0044874">
    <property type="term" value="P:lipoprotein localization to outer membrane"/>
    <property type="evidence" value="ECO:0007669"/>
    <property type="project" value="TreeGrafter"/>
</dbReference>
<evidence type="ECO:0000313" key="10">
    <source>
        <dbReference type="EMBL" id="THF60496.1"/>
    </source>
</evidence>
<keyword evidence="6 7" id="KW-0472">Membrane</keyword>
<evidence type="ECO:0000256" key="4">
    <source>
        <dbReference type="ARBA" id="ARBA00022692"/>
    </source>
</evidence>
<comment type="subcellular location">
    <subcellularLocation>
        <location evidence="1">Cell membrane</location>
        <topology evidence="1">Multi-pass membrane protein</topology>
    </subcellularLocation>
</comment>
<feature type="transmembrane region" description="Helical" evidence="7">
    <location>
        <begin position="321"/>
        <end position="344"/>
    </location>
</feature>
<dbReference type="InterPro" id="IPR003838">
    <property type="entry name" value="ABC3_permease_C"/>
</dbReference>
<dbReference type="OrthoDB" id="9770036at2"/>
<evidence type="ECO:0000313" key="11">
    <source>
        <dbReference type="Proteomes" id="UP000307956"/>
    </source>
</evidence>
<evidence type="ECO:0000256" key="1">
    <source>
        <dbReference type="ARBA" id="ARBA00004651"/>
    </source>
</evidence>